<organism evidence="1">
    <name type="scientific">viral metagenome</name>
    <dbReference type="NCBI Taxonomy" id="1070528"/>
    <lineage>
        <taxon>unclassified sequences</taxon>
        <taxon>metagenomes</taxon>
        <taxon>organismal metagenomes</taxon>
    </lineage>
</organism>
<reference evidence="1" key="1">
    <citation type="journal article" date="2020" name="Nature">
        <title>Giant virus diversity and host interactions through global metagenomics.</title>
        <authorList>
            <person name="Schulz F."/>
            <person name="Roux S."/>
            <person name="Paez-Espino D."/>
            <person name="Jungbluth S."/>
            <person name="Walsh D.A."/>
            <person name="Denef V.J."/>
            <person name="McMahon K.D."/>
            <person name="Konstantinidis K.T."/>
            <person name="Eloe-Fadrosh E.A."/>
            <person name="Kyrpides N.C."/>
            <person name="Woyke T."/>
        </authorList>
    </citation>
    <scope>NUCLEOTIDE SEQUENCE</scope>
    <source>
        <strain evidence="1">GVMAG-S-1021933-23</strain>
    </source>
</reference>
<sequence length="35" mass="4435">MCLKNLKDFIKILEEIYLLKNFRRLYKKFRRNICA</sequence>
<name>A0A6C0AEX8_9ZZZZ</name>
<accession>A0A6C0AEX8</accession>
<protein>
    <submittedName>
        <fullName evidence="1">Uncharacterized protein</fullName>
    </submittedName>
</protein>
<evidence type="ECO:0000313" key="1">
    <source>
        <dbReference type="EMBL" id="QHS78337.1"/>
    </source>
</evidence>
<dbReference type="AlphaFoldDB" id="A0A6C0AEX8"/>
<dbReference type="EMBL" id="MN740596">
    <property type="protein sequence ID" value="QHS78337.1"/>
    <property type="molecule type" value="Genomic_DNA"/>
</dbReference>
<proteinExistence type="predicted"/>